<comment type="caution">
    <text evidence="2">The sequence shown here is derived from an EMBL/GenBank/DDBJ whole genome shotgun (WGS) entry which is preliminary data.</text>
</comment>
<protein>
    <submittedName>
        <fullName evidence="2">Nucleotide-binding protein</fullName>
    </submittedName>
</protein>
<gene>
    <name evidence="2" type="ORF">HBP98_02645</name>
</gene>
<dbReference type="InterPro" id="IPR019302">
    <property type="entry name" value="CAP12/PCTIR_TIR_dom"/>
</dbReference>
<reference evidence="2 3" key="1">
    <citation type="submission" date="2020-03" db="EMBL/GenBank/DDBJ databases">
        <title>Soil Listeria distribution.</title>
        <authorList>
            <person name="Liao J."/>
            <person name="Wiedmann M."/>
        </authorList>
    </citation>
    <scope>NUCLEOTIDE SEQUENCE [LARGE SCALE GENOMIC DNA]</scope>
    <source>
        <strain evidence="2 3">FSL L7-1850</strain>
    </source>
</reference>
<name>A0A7X1A438_9LIST</name>
<organism evidence="2 3">
    <name type="scientific">Listeria booriae</name>
    <dbReference type="NCBI Taxonomy" id="1552123"/>
    <lineage>
        <taxon>Bacteria</taxon>
        <taxon>Bacillati</taxon>
        <taxon>Bacillota</taxon>
        <taxon>Bacilli</taxon>
        <taxon>Bacillales</taxon>
        <taxon>Listeriaceae</taxon>
        <taxon>Listeria</taxon>
    </lineage>
</organism>
<feature type="domain" description="CD-NTase-associated protein 12/Pycsar effector protein TIR" evidence="1">
    <location>
        <begin position="112"/>
        <end position="230"/>
    </location>
</feature>
<accession>A0A7X1A438</accession>
<dbReference type="EMBL" id="JAARMV010000001">
    <property type="protein sequence ID" value="MBC2370897.1"/>
    <property type="molecule type" value="Genomic_DNA"/>
</dbReference>
<dbReference type="GO" id="GO:0050135">
    <property type="term" value="F:NADP+ nucleosidase activity"/>
    <property type="evidence" value="ECO:0007669"/>
    <property type="project" value="InterPro"/>
</dbReference>
<dbReference type="AlphaFoldDB" id="A0A7X1A438"/>
<proteinExistence type="predicted"/>
<dbReference type="Proteomes" id="UP000546244">
    <property type="component" value="Unassembled WGS sequence"/>
</dbReference>
<sequence length="256" mass="29192">MEIAAISRTINDWSNENRISLVISMLEEALIDKDFELFKFGCLEIQKWFNSAIKEMEEADSPYFDPEIYTESYRCIIKINQDVYEHEEEYIEFFNSSSNVRKYSVPIGDFSKVFIVHGRDNHSKIEVARFIEKLGLEAIILHEQSSSGATIIEKIEKYTDVGFAVAIYTPCDVGRINKDGSTEQARARQNVIFEHGFLVGKLGRKNVCALVKGDIEKPNDISGVVYTDMDDSAGWKLELAKELKASSYTIDMNKIL</sequence>
<evidence type="ECO:0000313" key="2">
    <source>
        <dbReference type="EMBL" id="MBC2370897.1"/>
    </source>
</evidence>
<evidence type="ECO:0000259" key="1">
    <source>
        <dbReference type="Pfam" id="PF10137"/>
    </source>
</evidence>
<dbReference type="Pfam" id="PF10137">
    <property type="entry name" value="CAP12-PCTIR_TIR"/>
    <property type="match status" value="1"/>
</dbReference>
<evidence type="ECO:0000313" key="3">
    <source>
        <dbReference type="Proteomes" id="UP000546244"/>
    </source>
</evidence>